<dbReference type="VEuPathDB" id="FungiDB:MFRU_011g00270"/>
<feature type="region of interest" description="Disordered" evidence="2">
    <location>
        <begin position="23"/>
        <end position="50"/>
    </location>
</feature>
<proteinExistence type="predicted"/>
<keyword evidence="1" id="KW-0175">Coiled coil</keyword>
<feature type="compositionally biased region" description="Low complexity" evidence="2">
    <location>
        <begin position="29"/>
        <end position="39"/>
    </location>
</feature>
<feature type="coiled-coil region" evidence="1">
    <location>
        <begin position="287"/>
        <end position="349"/>
    </location>
</feature>
<comment type="caution">
    <text evidence="3">The sequence shown here is derived from an EMBL/GenBank/DDBJ whole genome shotgun (WGS) entry which is preliminary data.</text>
</comment>
<organism evidence="3 4">
    <name type="scientific">Monilinia fructicola</name>
    <name type="common">Brown rot fungus</name>
    <name type="synonym">Ciboria fructicola</name>
    <dbReference type="NCBI Taxonomy" id="38448"/>
    <lineage>
        <taxon>Eukaryota</taxon>
        <taxon>Fungi</taxon>
        <taxon>Dikarya</taxon>
        <taxon>Ascomycota</taxon>
        <taxon>Pezizomycotina</taxon>
        <taxon>Leotiomycetes</taxon>
        <taxon>Helotiales</taxon>
        <taxon>Sclerotiniaceae</taxon>
        <taxon>Monilinia</taxon>
    </lineage>
</organism>
<keyword evidence="4" id="KW-1185">Reference proteome</keyword>
<evidence type="ECO:0000313" key="4">
    <source>
        <dbReference type="Proteomes" id="UP000322873"/>
    </source>
</evidence>
<accession>A0A5M9JQF9</accession>
<gene>
    <name evidence="3" type="ORF">EYC84_000317</name>
</gene>
<protein>
    <submittedName>
        <fullName evidence="3">Uncharacterized protein</fullName>
    </submittedName>
</protein>
<feature type="compositionally biased region" description="Basic and acidic residues" evidence="2">
    <location>
        <begin position="76"/>
        <end position="85"/>
    </location>
</feature>
<dbReference type="AlphaFoldDB" id="A0A5M9JQF9"/>
<evidence type="ECO:0000256" key="1">
    <source>
        <dbReference type="SAM" id="Coils"/>
    </source>
</evidence>
<evidence type="ECO:0000313" key="3">
    <source>
        <dbReference type="EMBL" id="KAA8570937.1"/>
    </source>
</evidence>
<feature type="region of interest" description="Disordered" evidence="2">
    <location>
        <begin position="384"/>
        <end position="444"/>
    </location>
</feature>
<feature type="region of interest" description="Disordered" evidence="2">
    <location>
        <begin position="73"/>
        <end position="96"/>
    </location>
</feature>
<dbReference type="OrthoDB" id="3555475at2759"/>
<dbReference type="Proteomes" id="UP000322873">
    <property type="component" value="Unassembled WGS sequence"/>
</dbReference>
<reference evidence="3 4" key="1">
    <citation type="submission" date="2019-06" db="EMBL/GenBank/DDBJ databases">
        <title>Genome Sequence of the Brown Rot Fungal Pathogen Monilinia fructicola.</title>
        <authorList>
            <person name="De Miccolis Angelini R.M."/>
            <person name="Landi L."/>
            <person name="Abate D."/>
            <person name="Pollastro S."/>
            <person name="Romanazzi G."/>
            <person name="Faretra F."/>
        </authorList>
    </citation>
    <scope>NUCLEOTIDE SEQUENCE [LARGE SCALE GENOMIC DNA]</scope>
    <source>
        <strain evidence="3 4">Mfrc123</strain>
    </source>
</reference>
<evidence type="ECO:0000256" key="2">
    <source>
        <dbReference type="SAM" id="MobiDB-lite"/>
    </source>
</evidence>
<feature type="compositionally biased region" description="Low complexity" evidence="2">
    <location>
        <begin position="384"/>
        <end position="399"/>
    </location>
</feature>
<name>A0A5M9JQF9_MONFR</name>
<dbReference type="EMBL" id="VICG01000006">
    <property type="protein sequence ID" value="KAA8570937.1"/>
    <property type="molecule type" value="Genomic_DNA"/>
</dbReference>
<sequence length="537" mass="59749">MSEASDYPRVIRRVCGIQELRIDTSIGQSSSPATSSSAPEYVTPAPESSHASPQFSLWNFRHIGSASPLENILQKSQDHSTERRSPATMQSRPHTGQIGAMKRKIIWKMPSPIRAALMTLRGRTSNKIRQIISEPFDVVKIVDGKPENLHRNSQLIVDARESYIPLSSNPLSELSALNERFPMSTSAVPGPRPARTQSHRVTVQTPASELEATSPAPVLCLQKSSPPRLTIMIPELTITTVDGKTVDPSAQSHLQIRPPLNSNRESQATLNESRAWKTYAEIEHKANIRLTQTVQKLEEQIQAVHASARSQKVSADHFRMLFEKESVQVEKLEEKLKRAIERAVAAEAKTLSSKNFNRPSSQRTVESIESWSHSDEAKFHAAEISISSSPLPPTVSVSSAESDDRKGWVTAAQILDGSGSDDQSDPEDTEPPHARPIFASRTPSTDSVYRISSNHNINTRVRNPPTIFRIPISPVQNTPIQETFCDWCPSLDMWEWCSVPELKLRDFVAEEKKRKRISGRVFQGRGMVSLKLGAMSI</sequence>